<evidence type="ECO:0000256" key="1">
    <source>
        <dbReference type="ARBA" id="ARBA00010541"/>
    </source>
</evidence>
<evidence type="ECO:0000313" key="8">
    <source>
        <dbReference type="Proteomes" id="UP000178449"/>
    </source>
</evidence>
<dbReference type="PRINTS" id="PR00834">
    <property type="entry name" value="PROTEASES2C"/>
</dbReference>
<dbReference type="Gene3D" id="2.40.10.10">
    <property type="entry name" value="Trypsin-like serine proteases"/>
    <property type="match status" value="2"/>
</dbReference>
<evidence type="ECO:0000256" key="5">
    <source>
        <dbReference type="SAM" id="SignalP"/>
    </source>
</evidence>
<dbReference type="SMART" id="SM00228">
    <property type="entry name" value="PDZ"/>
    <property type="match status" value="1"/>
</dbReference>
<dbReference type="InterPro" id="IPR043504">
    <property type="entry name" value="Peptidase_S1_PA_chymotrypsin"/>
</dbReference>
<dbReference type="Proteomes" id="UP000178449">
    <property type="component" value="Unassembled WGS sequence"/>
</dbReference>
<evidence type="ECO:0000256" key="3">
    <source>
        <dbReference type="ARBA" id="ARBA00022801"/>
    </source>
</evidence>
<dbReference type="InterPro" id="IPR036034">
    <property type="entry name" value="PDZ_sf"/>
</dbReference>
<feature type="chain" id="PRO_5009524556" evidence="5">
    <location>
        <begin position="24"/>
        <end position="351"/>
    </location>
</feature>
<dbReference type="GO" id="GO:0006508">
    <property type="term" value="P:proteolysis"/>
    <property type="evidence" value="ECO:0007669"/>
    <property type="project" value="UniProtKB-KW"/>
</dbReference>
<evidence type="ECO:0000313" key="7">
    <source>
        <dbReference type="EMBL" id="OGG94026.1"/>
    </source>
</evidence>
<accession>A0A1F6G7F3</accession>
<dbReference type="PROSITE" id="PS50106">
    <property type="entry name" value="PDZ"/>
    <property type="match status" value="1"/>
</dbReference>
<dbReference type="STRING" id="1817772.A2527_09230"/>
<evidence type="ECO:0000256" key="4">
    <source>
        <dbReference type="ARBA" id="ARBA00022825"/>
    </source>
</evidence>
<keyword evidence="5" id="KW-0732">Signal</keyword>
<dbReference type="EMBL" id="MFNE01000043">
    <property type="protein sequence ID" value="OGG94026.1"/>
    <property type="molecule type" value="Genomic_DNA"/>
</dbReference>
<dbReference type="PANTHER" id="PTHR43343:SF3">
    <property type="entry name" value="PROTEASE DO-LIKE 8, CHLOROPLASTIC"/>
    <property type="match status" value="1"/>
</dbReference>
<feature type="signal peptide" evidence="5">
    <location>
        <begin position="1"/>
        <end position="23"/>
    </location>
</feature>
<dbReference type="FunFam" id="2.40.10.10:FF:000001">
    <property type="entry name" value="Periplasmic serine protease DegS"/>
    <property type="match status" value="1"/>
</dbReference>
<dbReference type="GO" id="GO:0004252">
    <property type="term" value="F:serine-type endopeptidase activity"/>
    <property type="evidence" value="ECO:0007669"/>
    <property type="project" value="InterPro"/>
</dbReference>
<dbReference type="SUPFAM" id="SSF50494">
    <property type="entry name" value="Trypsin-like serine proteases"/>
    <property type="match status" value="1"/>
</dbReference>
<dbReference type="SUPFAM" id="SSF50156">
    <property type="entry name" value="PDZ domain-like"/>
    <property type="match status" value="1"/>
</dbReference>
<reference evidence="7 8" key="1">
    <citation type="journal article" date="2016" name="Nat. Commun.">
        <title>Thousands of microbial genomes shed light on interconnected biogeochemical processes in an aquifer system.</title>
        <authorList>
            <person name="Anantharaman K."/>
            <person name="Brown C.T."/>
            <person name="Hug L.A."/>
            <person name="Sharon I."/>
            <person name="Castelle C.J."/>
            <person name="Probst A.J."/>
            <person name="Thomas B.C."/>
            <person name="Singh A."/>
            <person name="Wilkins M.J."/>
            <person name="Karaoz U."/>
            <person name="Brodie E.L."/>
            <person name="Williams K.H."/>
            <person name="Hubbard S.S."/>
            <person name="Banfield J.F."/>
        </authorList>
    </citation>
    <scope>NUCLEOTIDE SEQUENCE [LARGE SCALE GENOMIC DNA]</scope>
</reference>
<proteinExistence type="inferred from homology"/>
<protein>
    <submittedName>
        <fullName evidence="7">2-alkenal reductase</fullName>
    </submittedName>
</protein>
<dbReference type="InterPro" id="IPR009003">
    <property type="entry name" value="Peptidase_S1_PA"/>
</dbReference>
<dbReference type="Pfam" id="PF13180">
    <property type="entry name" value="PDZ_2"/>
    <property type="match status" value="1"/>
</dbReference>
<dbReference type="InterPro" id="IPR051201">
    <property type="entry name" value="Chloro_Bact_Ser_Proteases"/>
</dbReference>
<dbReference type="Gene3D" id="2.30.42.10">
    <property type="match status" value="1"/>
</dbReference>
<dbReference type="InterPro" id="IPR001478">
    <property type="entry name" value="PDZ"/>
</dbReference>
<dbReference type="InterPro" id="IPR001940">
    <property type="entry name" value="Peptidase_S1C"/>
</dbReference>
<keyword evidence="4" id="KW-0720">Serine protease</keyword>
<keyword evidence="3" id="KW-0378">Hydrolase</keyword>
<organism evidence="7 8">
    <name type="scientific">Candidatus Lambdaproteobacteria bacterium RIFOXYD2_FULL_50_16</name>
    <dbReference type="NCBI Taxonomy" id="1817772"/>
    <lineage>
        <taxon>Bacteria</taxon>
        <taxon>Pseudomonadati</taxon>
        <taxon>Pseudomonadota</taxon>
        <taxon>Candidatus Lambdaproteobacteria</taxon>
    </lineage>
</organism>
<evidence type="ECO:0000259" key="6">
    <source>
        <dbReference type="PROSITE" id="PS50106"/>
    </source>
</evidence>
<dbReference type="Pfam" id="PF13365">
    <property type="entry name" value="Trypsin_2"/>
    <property type="match status" value="1"/>
</dbReference>
<keyword evidence="2" id="KW-0645">Protease</keyword>
<dbReference type="AlphaFoldDB" id="A0A1F6G7F3"/>
<name>A0A1F6G7F3_9PROT</name>
<gene>
    <name evidence="7" type="ORF">A2527_09230</name>
</gene>
<comment type="similarity">
    <text evidence="1">Belongs to the peptidase S1C family.</text>
</comment>
<sequence>MTKPLNWVLFPLFLLCLSSTAFSFNEGEALTLGEQNNIEVFEKVHRSVVYVTNSQVRQDVFTLNVQEIPAGAGTGFIWDDSGLIVTNFHVIQNADKVRITLDNRASYFAKLVGVAPDKDLALLKIDAPKEKLVPIERGDSDDLQVGRKVLAIGNPFGLDATLTVGVVSALGREIQSVSNRKIGGVIQTDAAINPGNSGGPLLDSQGRLIGVNTQIVSPSGANSGIGFAIPVNIVKKIVPQLLEHGRLIRPTLGVSLLPDTLARRSGIKGVVLVEVAPNGPAGRAKLQGLKRDQRGELILGDVILRFDGEPVDTQDDLLTQLERHKAGDKVKLTLARGNRQIEVEATLAEAQ</sequence>
<dbReference type="PANTHER" id="PTHR43343">
    <property type="entry name" value="PEPTIDASE S12"/>
    <property type="match status" value="1"/>
</dbReference>
<evidence type="ECO:0000256" key="2">
    <source>
        <dbReference type="ARBA" id="ARBA00022670"/>
    </source>
</evidence>
<comment type="caution">
    <text evidence="7">The sequence shown here is derived from an EMBL/GenBank/DDBJ whole genome shotgun (WGS) entry which is preliminary data.</text>
</comment>
<feature type="domain" description="PDZ" evidence="6">
    <location>
        <begin position="241"/>
        <end position="338"/>
    </location>
</feature>